<protein>
    <recommendedName>
        <fullName evidence="3">AsmA-like C-terminal domain-containing protein</fullName>
    </recommendedName>
</protein>
<dbReference type="OrthoDB" id="247707at2"/>
<sequence length="393" mass="41887">MLLEKTQRRLCRLLFVLGCVLPTLAVASYTSGRLRPGYGDDLLRVVGERLGASITCDRLATPRPGVYELRHVTVADRAIEGREFATCDSLRVTVGADGVRFAAQAVSVRRPADAWLLRLLESGFTAEGRIASLTLDHAPTFHGVAATLGDARLSVASEKGAHLDCQIVDGVCRLEAQTAGQGVAASWFPCAPLNALPVGDALVSGSVHATVPLDGGATVGEFTGQLTLAAVGFEGLTANRGVVDLEPLSWNGERIERLAGRLDLRDGRLSRPVVYGMCRWLAMEPFAALETRWSTPGASEWFDYSQLACDVELDEKGLVIVAGCGEIDGERRSGAVAHAVVEHDGEALLKQPGLRPLPTQRLVQAWRPDDLAELPATSGAIEMAGRLPGIAPR</sequence>
<evidence type="ECO:0000313" key="1">
    <source>
        <dbReference type="EMBL" id="TWT96888.1"/>
    </source>
</evidence>
<reference evidence="1 2" key="1">
    <citation type="submission" date="2019-02" db="EMBL/GenBank/DDBJ databases">
        <title>Deep-cultivation of Planctomycetes and their phenomic and genomic characterization uncovers novel biology.</title>
        <authorList>
            <person name="Wiegand S."/>
            <person name="Jogler M."/>
            <person name="Boedeker C."/>
            <person name="Pinto D."/>
            <person name="Vollmers J."/>
            <person name="Rivas-Marin E."/>
            <person name="Kohn T."/>
            <person name="Peeters S.H."/>
            <person name="Heuer A."/>
            <person name="Rast P."/>
            <person name="Oberbeckmann S."/>
            <person name="Bunk B."/>
            <person name="Jeske O."/>
            <person name="Meyerdierks A."/>
            <person name="Storesund J.E."/>
            <person name="Kallscheuer N."/>
            <person name="Luecker S."/>
            <person name="Lage O.M."/>
            <person name="Pohl T."/>
            <person name="Merkel B.J."/>
            <person name="Hornburger P."/>
            <person name="Mueller R.-W."/>
            <person name="Bruemmer F."/>
            <person name="Labrenz M."/>
            <person name="Spormann A.M."/>
            <person name="Op Den Camp H."/>
            <person name="Overmann J."/>
            <person name="Amann R."/>
            <person name="Jetten M.S.M."/>
            <person name="Mascher T."/>
            <person name="Medema M.H."/>
            <person name="Devos D.P."/>
            <person name="Kaster A.-K."/>
            <person name="Ovreas L."/>
            <person name="Rohde M."/>
            <person name="Galperin M.Y."/>
            <person name="Jogler C."/>
        </authorList>
    </citation>
    <scope>NUCLEOTIDE SEQUENCE [LARGE SCALE GENOMIC DNA]</scope>
    <source>
        <strain evidence="1 2">Pla108</strain>
    </source>
</reference>
<name>A0A5C6AC39_9BACT</name>
<dbReference type="RefSeq" id="WP_146445389.1">
    <property type="nucleotide sequence ID" value="NZ_SJPR01000003.1"/>
</dbReference>
<gene>
    <name evidence="1" type="ORF">Pla108_26630</name>
</gene>
<dbReference type="EMBL" id="SJPR01000003">
    <property type="protein sequence ID" value="TWT96888.1"/>
    <property type="molecule type" value="Genomic_DNA"/>
</dbReference>
<comment type="caution">
    <text evidence="1">The sequence shown here is derived from an EMBL/GenBank/DDBJ whole genome shotgun (WGS) entry which is preliminary data.</text>
</comment>
<evidence type="ECO:0008006" key="3">
    <source>
        <dbReference type="Google" id="ProtNLM"/>
    </source>
</evidence>
<keyword evidence="2" id="KW-1185">Reference proteome</keyword>
<proteinExistence type="predicted"/>
<dbReference type="Proteomes" id="UP000317421">
    <property type="component" value="Unassembled WGS sequence"/>
</dbReference>
<organism evidence="1 2">
    <name type="scientific">Botrimarina colliarenosi</name>
    <dbReference type="NCBI Taxonomy" id="2528001"/>
    <lineage>
        <taxon>Bacteria</taxon>
        <taxon>Pseudomonadati</taxon>
        <taxon>Planctomycetota</taxon>
        <taxon>Planctomycetia</taxon>
        <taxon>Pirellulales</taxon>
        <taxon>Lacipirellulaceae</taxon>
        <taxon>Botrimarina</taxon>
    </lineage>
</organism>
<evidence type="ECO:0000313" key="2">
    <source>
        <dbReference type="Proteomes" id="UP000317421"/>
    </source>
</evidence>
<dbReference type="AlphaFoldDB" id="A0A5C6AC39"/>
<accession>A0A5C6AC39</accession>